<evidence type="ECO:0000256" key="5">
    <source>
        <dbReference type="ARBA" id="ARBA00022989"/>
    </source>
</evidence>
<evidence type="ECO:0000313" key="8">
    <source>
        <dbReference type="EMBL" id="GAP00380.1"/>
    </source>
</evidence>
<evidence type="ECO:0000256" key="2">
    <source>
        <dbReference type="ARBA" id="ARBA00007977"/>
    </source>
</evidence>
<comment type="subcellular location">
    <subcellularLocation>
        <location evidence="1">Cell membrane</location>
        <topology evidence="1">Multi-pass membrane protein</topology>
    </subcellularLocation>
</comment>
<evidence type="ECO:0000256" key="6">
    <source>
        <dbReference type="ARBA" id="ARBA00023136"/>
    </source>
</evidence>
<evidence type="ECO:0000256" key="3">
    <source>
        <dbReference type="ARBA" id="ARBA00022475"/>
    </source>
</evidence>
<feature type="transmembrane region" description="Helical" evidence="7">
    <location>
        <begin position="312"/>
        <end position="334"/>
    </location>
</feature>
<dbReference type="Pfam" id="PF03601">
    <property type="entry name" value="Cons_hypoth698"/>
    <property type="match status" value="1"/>
</dbReference>
<evidence type="ECO:0000313" key="9">
    <source>
        <dbReference type="Proteomes" id="UP000253891"/>
    </source>
</evidence>
<dbReference type="OrthoDB" id="9811391at2"/>
<protein>
    <recommendedName>
        <fullName evidence="10">Sulfate exporter family transporter</fullName>
    </recommendedName>
</protein>
<organism evidence="8 9">
    <name type="scientific">Fructobacillus ficulneus</name>
    <dbReference type="NCBI Taxonomy" id="157463"/>
    <lineage>
        <taxon>Bacteria</taxon>
        <taxon>Bacillati</taxon>
        <taxon>Bacillota</taxon>
        <taxon>Bacilli</taxon>
        <taxon>Lactobacillales</taxon>
        <taxon>Lactobacillaceae</taxon>
        <taxon>Fructobacillus</taxon>
    </lineage>
</organism>
<comment type="similarity">
    <text evidence="2">Belongs to the UPF0324 family.</text>
</comment>
<reference evidence="8 9" key="1">
    <citation type="journal article" date="2015" name="BMC Genomics">
        <title>Comparative genomics of Fructobacillus spp. and Leuconostoc spp. reveals niche-specific evolution of Fructobacillus spp.</title>
        <authorList>
            <person name="Endo A."/>
            <person name="Tanizawa Y."/>
            <person name="Tanaka N."/>
            <person name="Maeno S."/>
            <person name="Kumar H."/>
            <person name="Shiwa Y."/>
            <person name="Okada S."/>
            <person name="Yoshikawa H."/>
            <person name="Dicks L."/>
            <person name="Nakagawa J."/>
            <person name="Arita M."/>
        </authorList>
    </citation>
    <scope>NUCLEOTIDE SEQUENCE [LARGE SCALE GENOMIC DNA]</scope>
    <source>
        <strain evidence="8 9">JCM 12225</strain>
    </source>
</reference>
<sequence length="335" mass="35719">MKIKKAHLVGIALVLVVSFVGEFLSRYLPQLGAESLAMIIGILLGNTIFTDSKYGAGIKWSEKYPIEIGIALLGSTLTFKTLSKLGLNGVAFIIINMILVITTVFLLGKYLFKVDSQSTMLMGAGNAVCGSSAIAAVAPAIQAKDDDRRTAVATVSLTGMLLLLTLPTLSHFFFGDNNLLRGALVGGTVQSVGQVVGTASLINSNVVTYATLFKLLRVIMLVFVVVLFAYLAKRDRIKAGTEAADAKAGKITILPWYIIVFAVLIIVNSLAALPSSVHQFSHTISSFFGVVNLAAIGLNLKWTVIKKSGVKFLSFGFVVGASQVILALILIKIFF</sequence>
<dbReference type="PANTHER" id="PTHR30106">
    <property type="entry name" value="INNER MEMBRANE PROTEIN YEIH-RELATED"/>
    <property type="match status" value="1"/>
</dbReference>
<dbReference type="RefSeq" id="WP_061993679.1">
    <property type="nucleotide sequence ID" value="NZ_DF968005.1"/>
</dbReference>
<feature type="transmembrane region" description="Helical" evidence="7">
    <location>
        <begin position="253"/>
        <end position="273"/>
    </location>
</feature>
<dbReference type="EMBL" id="DF968005">
    <property type="protein sequence ID" value="GAP00380.1"/>
    <property type="molecule type" value="Genomic_DNA"/>
</dbReference>
<feature type="transmembrane region" description="Helical" evidence="7">
    <location>
        <begin position="279"/>
        <end position="300"/>
    </location>
</feature>
<dbReference type="STRING" id="157463.GCA_001047075_01268"/>
<keyword evidence="4 7" id="KW-0812">Transmembrane</keyword>
<keyword evidence="9" id="KW-1185">Reference proteome</keyword>
<keyword evidence="5 7" id="KW-1133">Transmembrane helix</keyword>
<evidence type="ECO:0000256" key="1">
    <source>
        <dbReference type="ARBA" id="ARBA00004651"/>
    </source>
</evidence>
<keyword evidence="3" id="KW-1003">Cell membrane</keyword>
<dbReference type="GO" id="GO:0005886">
    <property type="term" value="C:plasma membrane"/>
    <property type="evidence" value="ECO:0007669"/>
    <property type="project" value="UniProtKB-SubCell"/>
</dbReference>
<dbReference type="PANTHER" id="PTHR30106:SF2">
    <property type="entry name" value="UPF0324 INNER MEMBRANE PROTEIN YEIH"/>
    <property type="match status" value="1"/>
</dbReference>
<evidence type="ECO:0008006" key="10">
    <source>
        <dbReference type="Google" id="ProtNLM"/>
    </source>
</evidence>
<gene>
    <name evidence="8" type="ORF">FFIC_283970</name>
</gene>
<feature type="transmembrane region" description="Helical" evidence="7">
    <location>
        <begin position="120"/>
        <end position="141"/>
    </location>
</feature>
<feature type="transmembrane region" description="Helical" evidence="7">
    <location>
        <begin position="85"/>
        <end position="108"/>
    </location>
</feature>
<dbReference type="InterPro" id="IPR018383">
    <property type="entry name" value="UPF0324_pro"/>
</dbReference>
<proteinExistence type="inferred from homology"/>
<feature type="transmembrane region" description="Helical" evidence="7">
    <location>
        <begin position="153"/>
        <end position="174"/>
    </location>
</feature>
<name>A0A0K8MKG1_9LACO</name>
<feature type="transmembrane region" description="Helical" evidence="7">
    <location>
        <begin position="31"/>
        <end position="49"/>
    </location>
</feature>
<accession>A0A0K8MKG1</accession>
<evidence type="ECO:0000256" key="7">
    <source>
        <dbReference type="SAM" id="Phobius"/>
    </source>
</evidence>
<evidence type="ECO:0000256" key="4">
    <source>
        <dbReference type="ARBA" id="ARBA00022692"/>
    </source>
</evidence>
<dbReference type="AlphaFoldDB" id="A0A0K8MKG1"/>
<dbReference type="Proteomes" id="UP000253891">
    <property type="component" value="Unassembled WGS sequence"/>
</dbReference>
<keyword evidence="6 7" id="KW-0472">Membrane</keyword>
<feature type="transmembrane region" description="Helical" evidence="7">
    <location>
        <begin position="215"/>
        <end position="232"/>
    </location>
</feature>